<dbReference type="AlphaFoldDB" id="D1W1E4"/>
<dbReference type="Proteomes" id="UP000004001">
    <property type="component" value="Unassembled WGS sequence"/>
</dbReference>
<evidence type="ECO:0000313" key="2">
    <source>
        <dbReference type="EMBL" id="EFA96827.1"/>
    </source>
</evidence>
<feature type="region of interest" description="Disordered" evidence="1">
    <location>
        <begin position="161"/>
        <end position="227"/>
    </location>
</feature>
<keyword evidence="3" id="KW-1185">Reference proteome</keyword>
<feature type="compositionally biased region" description="Basic and acidic residues" evidence="1">
    <location>
        <begin position="161"/>
        <end position="172"/>
    </location>
</feature>
<feature type="compositionally biased region" description="Low complexity" evidence="1">
    <location>
        <begin position="192"/>
        <end position="201"/>
    </location>
</feature>
<dbReference type="EMBL" id="ADEF01000057">
    <property type="protein sequence ID" value="EFA96827.1"/>
    <property type="molecule type" value="Genomic_DNA"/>
</dbReference>
<dbReference type="RefSeq" id="WP_008125488.1">
    <property type="nucleotide sequence ID" value="NZ_ADEF01000057.1"/>
</dbReference>
<evidence type="ECO:0000313" key="3">
    <source>
        <dbReference type="Proteomes" id="UP000004001"/>
    </source>
</evidence>
<name>D1W1E4_9BACT</name>
<evidence type="ECO:0000256" key="1">
    <source>
        <dbReference type="SAM" id="MobiDB-lite"/>
    </source>
</evidence>
<feature type="compositionally biased region" description="Polar residues" evidence="1">
    <location>
        <begin position="100"/>
        <end position="114"/>
    </location>
</feature>
<protein>
    <recommendedName>
        <fullName evidence="4">Lin1244/Lin1753-like N-terminal domain-containing protein</fullName>
    </recommendedName>
</protein>
<reference evidence="2 3" key="1">
    <citation type="submission" date="2009-12" db="EMBL/GenBank/DDBJ databases">
        <title>Genome Sequence of Prevotella timonensis CRIS 5C-B1.</title>
        <authorList>
            <person name="Durkin A.S."/>
            <person name="Madupu R."/>
            <person name="Torralba M."/>
            <person name="Methe B."/>
            <person name="Sutton G."/>
            <person name="Strausberg R.L."/>
            <person name="Nelson K.E."/>
        </authorList>
    </citation>
    <scope>NUCLEOTIDE SEQUENCE [LARGE SCALE GENOMIC DNA]</scope>
    <source>
        <strain evidence="2 3">CRIS 5C-B1</strain>
    </source>
</reference>
<proteinExistence type="predicted"/>
<evidence type="ECO:0008006" key="4">
    <source>
        <dbReference type="Google" id="ProtNLM"/>
    </source>
</evidence>
<feature type="region of interest" description="Disordered" evidence="1">
    <location>
        <begin position="100"/>
        <end position="129"/>
    </location>
</feature>
<organism evidence="2 3">
    <name type="scientific">Hoylesella timonensis CRIS 5C-B1</name>
    <dbReference type="NCBI Taxonomy" id="679189"/>
    <lineage>
        <taxon>Bacteria</taxon>
        <taxon>Pseudomonadati</taxon>
        <taxon>Bacteroidota</taxon>
        <taxon>Bacteroidia</taxon>
        <taxon>Bacteroidales</taxon>
        <taxon>Prevotellaceae</taxon>
        <taxon>Hoylesella</taxon>
    </lineage>
</organism>
<gene>
    <name evidence="2" type="ORF">HMPREF9019_1598</name>
</gene>
<sequence length="354" mass="40508">MKAYIKLELQFFENPKFIELREKEGCAGEGCVLELIRYLRVCPEGMGCQAALRNIARTCKKSKNYLLHIINDYEVFTTVDNEYFYCPYLEKTLQNIKNNNKSTVETGDTSNEQPLENRERTVQFTPSQVVDNQHPSLYINNINNINDINNIKNINHPTTMRARDDADDEKNKNHIPQPTPQQTAAPIPPSPSKQAAAAPEQPVSPPKQEVLPSNDSPRPAAPPSAADCQHELRRLNTCNKPVKAMTLNAYPHASTSHEVAEKKAKLQKCEQDILNHLYGDAAFMMSLQSLTGLCVYRSAKTRYYCLQWFRMIRHSQGKPIVDEEDAKRHLLALLQKGRKTRNDFHRWHNDQLQP</sequence>
<comment type="caution">
    <text evidence="2">The sequence shown here is derived from an EMBL/GenBank/DDBJ whole genome shotgun (WGS) entry which is preliminary data.</text>
</comment>
<accession>D1W1E4</accession>